<dbReference type="InterPro" id="IPR029016">
    <property type="entry name" value="GAF-like_dom_sf"/>
</dbReference>
<gene>
    <name evidence="8" type="ORF">J2S73_003399</name>
</gene>
<evidence type="ECO:0000256" key="3">
    <source>
        <dbReference type="SAM" id="Coils"/>
    </source>
</evidence>
<feature type="compositionally biased region" description="Basic and acidic residues" evidence="4">
    <location>
        <begin position="711"/>
        <end position="720"/>
    </location>
</feature>
<dbReference type="PROSITE" id="PS50887">
    <property type="entry name" value="GGDEF"/>
    <property type="match status" value="1"/>
</dbReference>
<dbReference type="Pfam" id="PF00672">
    <property type="entry name" value="HAMP"/>
    <property type="match status" value="1"/>
</dbReference>
<dbReference type="SUPFAM" id="SSF55073">
    <property type="entry name" value="Nucleotide cyclase"/>
    <property type="match status" value="1"/>
</dbReference>
<dbReference type="GO" id="GO:0043709">
    <property type="term" value="P:cell adhesion involved in single-species biofilm formation"/>
    <property type="evidence" value="ECO:0007669"/>
    <property type="project" value="TreeGrafter"/>
</dbReference>
<dbReference type="Gene3D" id="3.30.450.40">
    <property type="match status" value="1"/>
</dbReference>
<evidence type="ECO:0000259" key="7">
    <source>
        <dbReference type="PROSITE" id="PS50887"/>
    </source>
</evidence>
<dbReference type="SMART" id="SM00267">
    <property type="entry name" value="GGDEF"/>
    <property type="match status" value="1"/>
</dbReference>
<dbReference type="GO" id="GO:0005886">
    <property type="term" value="C:plasma membrane"/>
    <property type="evidence" value="ECO:0007669"/>
    <property type="project" value="TreeGrafter"/>
</dbReference>
<dbReference type="InterPro" id="IPR029787">
    <property type="entry name" value="Nucleotide_cyclase"/>
</dbReference>
<dbReference type="InterPro" id="IPR000160">
    <property type="entry name" value="GGDEF_dom"/>
</dbReference>
<dbReference type="GO" id="GO:0052621">
    <property type="term" value="F:diguanylate cyclase activity"/>
    <property type="evidence" value="ECO:0007669"/>
    <property type="project" value="UniProtKB-EC"/>
</dbReference>
<dbReference type="InterPro" id="IPR003660">
    <property type="entry name" value="HAMP_dom"/>
</dbReference>
<dbReference type="EMBL" id="JAUSUL010000003">
    <property type="protein sequence ID" value="MDQ0316923.1"/>
    <property type="molecule type" value="Genomic_DNA"/>
</dbReference>
<evidence type="ECO:0000259" key="6">
    <source>
        <dbReference type="PROSITE" id="PS50885"/>
    </source>
</evidence>
<dbReference type="Gene3D" id="3.30.70.270">
    <property type="match status" value="1"/>
</dbReference>
<feature type="domain" description="HAMP" evidence="6">
    <location>
        <begin position="297"/>
        <end position="350"/>
    </location>
</feature>
<organism evidence="8 9">
    <name type="scientific">Amorphus orientalis</name>
    <dbReference type="NCBI Taxonomy" id="649198"/>
    <lineage>
        <taxon>Bacteria</taxon>
        <taxon>Pseudomonadati</taxon>
        <taxon>Pseudomonadota</taxon>
        <taxon>Alphaproteobacteria</taxon>
        <taxon>Hyphomicrobiales</taxon>
        <taxon>Amorphaceae</taxon>
        <taxon>Amorphus</taxon>
    </lineage>
</organism>
<dbReference type="RefSeq" id="WP_306886797.1">
    <property type="nucleotide sequence ID" value="NZ_JAUSUL010000003.1"/>
</dbReference>
<dbReference type="FunFam" id="3.30.70.270:FF:000001">
    <property type="entry name" value="Diguanylate cyclase domain protein"/>
    <property type="match status" value="1"/>
</dbReference>
<dbReference type="InterPro" id="IPR050469">
    <property type="entry name" value="Diguanylate_Cyclase"/>
</dbReference>
<keyword evidence="5" id="KW-1133">Transmembrane helix</keyword>
<evidence type="ECO:0000313" key="8">
    <source>
        <dbReference type="EMBL" id="MDQ0316923.1"/>
    </source>
</evidence>
<name>A0AAE3VS32_9HYPH</name>
<keyword evidence="9" id="KW-1185">Reference proteome</keyword>
<keyword evidence="3" id="KW-0175">Coiled coil</keyword>
<evidence type="ECO:0000313" key="9">
    <source>
        <dbReference type="Proteomes" id="UP001229244"/>
    </source>
</evidence>
<feature type="transmembrane region" description="Helical" evidence="5">
    <location>
        <begin position="15"/>
        <end position="39"/>
    </location>
</feature>
<dbReference type="GO" id="GO:1902201">
    <property type="term" value="P:negative regulation of bacterial-type flagellum-dependent cell motility"/>
    <property type="evidence" value="ECO:0007669"/>
    <property type="project" value="TreeGrafter"/>
</dbReference>
<feature type="region of interest" description="Disordered" evidence="4">
    <location>
        <begin position="709"/>
        <end position="736"/>
    </location>
</feature>
<comment type="catalytic activity">
    <reaction evidence="2">
        <text>2 GTP = 3',3'-c-di-GMP + 2 diphosphate</text>
        <dbReference type="Rhea" id="RHEA:24898"/>
        <dbReference type="ChEBI" id="CHEBI:33019"/>
        <dbReference type="ChEBI" id="CHEBI:37565"/>
        <dbReference type="ChEBI" id="CHEBI:58805"/>
        <dbReference type="EC" id="2.7.7.65"/>
    </reaction>
</comment>
<dbReference type="EC" id="2.7.7.65" evidence="1"/>
<dbReference type="CDD" id="cd06225">
    <property type="entry name" value="HAMP"/>
    <property type="match status" value="1"/>
</dbReference>
<dbReference type="CDD" id="cd12914">
    <property type="entry name" value="PDC1_DGC_like"/>
    <property type="match status" value="1"/>
</dbReference>
<accession>A0AAE3VS32</accession>
<proteinExistence type="predicted"/>
<dbReference type="AlphaFoldDB" id="A0AAE3VS32"/>
<feature type="coiled-coil region" evidence="3">
    <location>
        <begin position="345"/>
        <end position="383"/>
    </location>
</feature>
<dbReference type="Gene3D" id="6.10.340.10">
    <property type="match status" value="1"/>
</dbReference>
<evidence type="ECO:0000256" key="5">
    <source>
        <dbReference type="SAM" id="Phobius"/>
    </source>
</evidence>
<dbReference type="SMART" id="SM00304">
    <property type="entry name" value="HAMP"/>
    <property type="match status" value="1"/>
</dbReference>
<dbReference type="SUPFAM" id="SSF158472">
    <property type="entry name" value="HAMP domain-like"/>
    <property type="match status" value="1"/>
</dbReference>
<dbReference type="Gene3D" id="3.30.450.20">
    <property type="entry name" value="PAS domain"/>
    <property type="match status" value="1"/>
</dbReference>
<protein>
    <recommendedName>
        <fullName evidence="1">diguanylate cyclase</fullName>
        <ecNumber evidence="1">2.7.7.65</ecNumber>
    </recommendedName>
</protein>
<dbReference type="InterPro" id="IPR043128">
    <property type="entry name" value="Rev_trsase/Diguanyl_cyclase"/>
</dbReference>
<dbReference type="SUPFAM" id="SSF55781">
    <property type="entry name" value="GAF domain-like"/>
    <property type="match status" value="1"/>
</dbReference>
<sequence>MAEPTPAKPKRRPGIVTILLGILALFLFPTLLVLGTFVYEVQRAETVQTDQYMETETRALINGVSSEIDGVQLFLRLVRRAVVPVVERGNADECRSLVTEIEAGEQALSGYFVTDTAGTVTCAADADLIDRTVADTDYFQAVRLGGRLFIGAPEFDARDRAVVPVAIPWESNGAFGGVIGATIDLPVIIAKVRTSYALPESVVMLSSSDGVILSLVPDPGGLVGSRLAGTEAPFIDGADRDWASEQISVAGDLLTISVGVPRAIIEERTPQVAWWLYAVLAAIVAAALLIALAAGAVYVRRPVRALANAARRLGTGDRSARAGDVGGARELTSLGQSFDTMASHLDAREAENERYRAQLEEARDDLERRVEERTSDLNAMTQTAELKARTVERRFLQERRLREIVTLIQASQDLDESAVILRNRMPDLFPSTRGAMALFSETQSQLETIAQWGETGAFSRTFTPSQCWALRLGTPYSSGAGGEGNPRCAHLEAPDVEIVCAPILVQGEARGVISIDLSQLPEEIAGSEGEHAIDTVETAAATIGIALYNVRLRTALRKMSIRDTLTGLHNRRFADDVIAKEVSRARRSHQPLSIVRIDIDRFKAINDEFGFEAGDTILREMASAIGHFFRYEDVCSRYGGQDFLIVMVGAAKPDAVNRCDRLRGELGERAYFFKGTALPRVSVSVGVATYPEDGTTEDDLVVAAEGALQTAKHDGRDRVRAAPGQPPAEDGTRDTR</sequence>
<keyword evidence="5" id="KW-0472">Membrane</keyword>
<keyword evidence="5" id="KW-0812">Transmembrane</keyword>
<evidence type="ECO:0000256" key="4">
    <source>
        <dbReference type="SAM" id="MobiDB-lite"/>
    </source>
</evidence>
<evidence type="ECO:0000256" key="1">
    <source>
        <dbReference type="ARBA" id="ARBA00012528"/>
    </source>
</evidence>
<dbReference type="Pfam" id="PF00990">
    <property type="entry name" value="GGDEF"/>
    <property type="match status" value="1"/>
</dbReference>
<dbReference type="NCBIfam" id="TIGR00254">
    <property type="entry name" value="GGDEF"/>
    <property type="match status" value="1"/>
</dbReference>
<dbReference type="PROSITE" id="PS50885">
    <property type="entry name" value="HAMP"/>
    <property type="match status" value="1"/>
</dbReference>
<feature type="transmembrane region" description="Helical" evidence="5">
    <location>
        <begin position="274"/>
        <end position="299"/>
    </location>
</feature>
<evidence type="ECO:0000256" key="2">
    <source>
        <dbReference type="ARBA" id="ARBA00034247"/>
    </source>
</evidence>
<dbReference type="GO" id="GO:0007165">
    <property type="term" value="P:signal transduction"/>
    <property type="evidence" value="ECO:0007669"/>
    <property type="project" value="InterPro"/>
</dbReference>
<dbReference type="CDD" id="cd01949">
    <property type="entry name" value="GGDEF"/>
    <property type="match status" value="1"/>
</dbReference>
<feature type="domain" description="GGDEF" evidence="7">
    <location>
        <begin position="590"/>
        <end position="724"/>
    </location>
</feature>
<comment type="caution">
    <text evidence="8">The sequence shown here is derived from an EMBL/GenBank/DDBJ whole genome shotgun (WGS) entry which is preliminary data.</text>
</comment>
<dbReference type="PANTHER" id="PTHR45138">
    <property type="entry name" value="REGULATORY COMPONENTS OF SENSORY TRANSDUCTION SYSTEM"/>
    <property type="match status" value="1"/>
</dbReference>
<reference evidence="8" key="1">
    <citation type="submission" date="2023-07" db="EMBL/GenBank/DDBJ databases">
        <title>Genomic Encyclopedia of Type Strains, Phase IV (KMG-IV): sequencing the most valuable type-strain genomes for metagenomic binning, comparative biology and taxonomic classification.</title>
        <authorList>
            <person name="Goeker M."/>
        </authorList>
    </citation>
    <scope>NUCLEOTIDE SEQUENCE</scope>
    <source>
        <strain evidence="8">DSM 21202</strain>
    </source>
</reference>
<dbReference type="Proteomes" id="UP001229244">
    <property type="component" value="Unassembled WGS sequence"/>
</dbReference>
<dbReference type="PANTHER" id="PTHR45138:SF9">
    <property type="entry name" value="DIGUANYLATE CYCLASE DGCM-RELATED"/>
    <property type="match status" value="1"/>
</dbReference>